<dbReference type="EMBL" id="CP103423">
    <property type="protein sequence ID" value="UWD34458.1"/>
    <property type="molecule type" value="Genomic_DNA"/>
</dbReference>
<evidence type="ECO:0000256" key="3">
    <source>
        <dbReference type="ARBA" id="ARBA00022490"/>
    </source>
</evidence>
<organism evidence="14 15">
    <name type="scientific">Mesomycoplasma molare</name>
    <dbReference type="NCBI Taxonomy" id="171288"/>
    <lineage>
        <taxon>Bacteria</taxon>
        <taxon>Bacillati</taxon>
        <taxon>Mycoplasmatota</taxon>
        <taxon>Mycoplasmoidales</taxon>
        <taxon>Metamycoplasmataceae</taxon>
        <taxon>Mesomycoplasma</taxon>
    </lineage>
</organism>
<dbReference type="Pfam" id="PF01336">
    <property type="entry name" value="tRNA_anti-codon"/>
    <property type="match status" value="1"/>
</dbReference>
<dbReference type="InterPro" id="IPR012340">
    <property type="entry name" value="NA-bd_OB-fold"/>
</dbReference>
<comment type="subunit">
    <text evidence="2 11">Homodimer.</text>
</comment>
<sequence length="488" mass="56433">MSRHFNEQELIRRKKLETYKEMNINPYSQAGEISDNSVSLLVKYHSYSKEYLHNKNFTASVVGRIMTKRGPFIVLKDQEAKTQIYFNKKENIELSKLVETFDIGDIIWVKGFVMKTNTGEISLNAKEIKLLTKALKPLPEKYHGLTDVEEKYRRRYVDLIINEEAKEIFWTRSKIISYVRSFFDNLKYLEADTPVLHPILGGASARPFTTFHNALSMDFYLRIATELPLKKLLVGGFDRVYEIGRIFRNEGVDTTHNPEFTSIEFYEAYSDLNIMMKRTEDLISSLAKKLGKEEIQYGGHLISLKAPFKKIDMVDETSKHVGVDLKNASFEEIKAIAIKNKIKIEPYFTSGHLINELFELFVEETLIQPTFVYGHPIEISPLARQNEKDPRFTDRAELFINKKEYANMFSELNDPIDQLERFESQLKEKESGNDEASEIDMDFVEALEYGMPPAGGCGIGIDRLVMLLTQKESIREVLLFPHLKNRGN</sequence>
<evidence type="ECO:0000256" key="11">
    <source>
        <dbReference type="HAMAP-Rule" id="MF_00252"/>
    </source>
</evidence>
<dbReference type="InterPro" id="IPR018149">
    <property type="entry name" value="Lys-tRNA-synth_II_C"/>
</dbReference>
<keyword evidence="5 11" id="KW-0479">Metal-binding</keyword>
<evidence type="ECO:0000256" key="1">
    <source>
        <dbReference type="ARBA" id="ARBA00004496"/>
    </source>
</evidence>
<dbReference type="NCBIfam" id="NF001756">
    <property type="entry name" value="PRK00484.1"/>
    <property type="match status" value="1"/>
</dbReference>
<protein>
    <recommendedName>
        <fullName evidence="11">Lysine--tRNA ligase</fullName>
        <ecNumber evidence="11">6.1.1.6</ecNumber>
    </recommendedName>
    <alternativeName>
        <fullName evidence="11">Lysyl-tRNA synthetase</fullName>
        <shortName evidence="11">LysRS</shortName>
    </alternativeName>
</protein>
<dbReference type="InterPro" id="IPR004365">
    <property type="entry name" value="NA-bd_OB_tRNA"/>
</dbReference>
<dbReference type="InterPro" id="IPR006195">
    <property type="entry name" value="aa-tRNA-synth_II"/>
</dbReference>
<dbReference type="SUPFAM" id="SSF50249">
    <property type="entry name" value="Nucleic acid-binding proteins"/>
    <property type="match status" value="1"/>
</dbReference>
<evidence type="ECO:0000256" key="7">
    <source>
        <dbReference type="ARBA" id="ARBA00022840"/>
    </source>
</evidence>
<dbReference type="PROSITE" id="PS50862">
    <property type="entry name" value="AA_TRNA_LIGASE_II"/>
    <property type="match status" value="1"/>
</dbReference>
<feature type="binding site" evidence="11">
    <location>
        <position position="397"/>
    </location>
    <ligand>
        <name>Mg(2+)</name>
        <dbReference type="ChEBI" id="CHEBI:18420"/>
        <label>1</label>
    </ligand>
</feature>
<dbReference type="EC" id="6.1.1.6" evidence="11"/>
<dbReference type="PANTHER" id="PTHR42918">
    <property type="entry name" value="LYSYL-TRNA SYNTHETASE"/>
    <property type="match status" value="1"/>
</dbReference>
<dbReference type="Proteomes" id="UP001058364">
    <property type="component" value="Chromosome"/>
</dbReference>
<evidence type="ECO:0000256" key="10">
    <source>
        <dbReference type="ARBA" id="ARBA00048573"/>
    </source>
</evidence>
<keyword evidence="9 11" id="KW-0030">Aminoacyl-tRNA synthetase</keyword>
<dbReference type="NCBIfam" id="TIGR00499">
    <property type="entry name" value="lysS_bact"/>
    <property type="match status" value="1"/>
</dbReference>
<feature type="binding site" evidence="11">
    <location>
        <position position="404"/>
    </location>
    <ligand>
        <name>Mg(2+)</name>
        <dbReference type="ChEBI" id="CHEBI:18420"/>
        <label>2</label>
    </ligand>
</feature>
<gene>
    <name evidence="11 14" type="primary">lysS</name>
    <name evidence="14" type="ORF">NX772_01345</name>
</gene>
<comment type="similarity">
    <text evidence="11">Belongs to the class-II aminoacyl-tRNA synthetase family.</text>
</comment>
<keyword evidence="3 11" id="KW-0963">Cytoplasm</keyword>
<evidence type="ECO:0000256" key="5">
    <source>
        <dbReference type="ARBA" id="ARBA00022723"/>
    </source>
</evidence>
<evidence type="ECO:0000313" key="14">
    <source>
        <dbReference type="EMBL" id="UWD34458.1"/>
    </source>
</evidence>
<dbReference type="CDD" id="cd00775">
    <property type="entry name" value="LysRS_core"/>
    <property type="match status" value="1"/>
</dbReference>
<dbReference type="PANTHER" id="PTHR42918:SF15">
    <property type="entry name" value="LYSINE--TRNA LIGASE, CHLOROPLASTIC_MITOCHONDRIAL"/>
    <property type="match status" value="1"/>
</dbReference>
<feature type="domain" description="Aminoacyl-transfer RNA synthetases class-II family profile" evidence="13">
    <location>
        <begin position="172"/>
        <end position="481"/>
    </location>
</feature>
<evidence type="ECO:0000256" key="12">
    <source>
        <dbReference type="RuleBase" id="RU000336"/>
    </source>
</evidence>
<dbReference type="InterPro" id="IPR004364">
    <property type="entry name" value="Aa-tRNA-synt_II"/>
</dbReference>
<evidence type="ECO:0000256" key="8">
    <source>
        <dbReference type="ARBA" id="ARBA00022917"/>
    </source>
</evidence>
<evidence type="ECO:0000256" key="2">
    <source>
        <dbReference type="ARBA" id="ARBA00011738"/>
    </source>
</evidence>
<keyword evidence="11 12" id="KW-0460">Magnesium</keyword>
<evidence type="ECO:0000256" key="4">
    <source>
        <dbReference type="ARBA" id="ARBA00022598"/>
    </source>
</evidence>
<dbReference type="Pfam" id="PF00152">
    <property type="entry name" value="tRNA-synt_2"/>
    <property type="match status" value="1"/>
</dbReference>
<evidence type="ECO:0000313" key="15">
    <source>
        <dbReference type="Proteomes" id="UP001058364"/>
    </source>
</evidence>
<reference evidence="14" key="1">
    <citation type="submission" date="2022-08" db="EMBL/GenBank/DDBJ databases">
        <title>Complete genome sequence of Mycoplasma molare type strain H 542.</title>
        <authorList>
            <person name="Spergser J."/>
        </authorList>
    </citation>
    <scope>NUCLEOTIDE SEQUENCE</scope>
    <source>
        <strain evidence="14">H 542</strain>
    </source>
</reference>
<dbReference type="InterPro" id="IPR002313">
    <property type="entry name" value="Lys-tRNA-ligase_II"/>
</dbReference>
<dbReference type="InterPro" id="IPR044136">
    <property type="entry name" value="Lys-tRNA-ligase_II_N"/>
</dbReference>
<feature type="binding site" evidence="11">
    <location>
        <position position="404"/>
    </location>
    <ligand>
        <name>Mg(2+)</name>
        <dbReference type="ChEBI" id="CHEBI:18420"/>
        <label>1</label>
    </ligand>
</feature>
<comment type="subcellular location">
    <subcellularLocation>
        <location evidence="1 11">Cytoplasm</location>
    </subcellularLocation>
</comment>
<dbReference type="InterPro" id="IPR045864">
    <property type="entry name" value="aa-tRNA-synth_II/BPL/LPL"/>
</dbReference>
<evidence type="ECO:0000259" key="13">
    <source>
        <dbReference type="PROSITE" id="PS50862"/>
    </source>
</evidence>
<dbReference type="GO" id="GO:0004824">
    <property type="term" value="F:lysine-tRNA ligase activity"/>
    <property type="evidence" value="ECO:0007669"/>
    <property type="project" value="UniProtKB-EC"/>
</dbReference>
<evidence type="ECO:0000256" key="9">
    <source>
        <dbReference type="ARBA" id="ARBA00023146"/>
    </source>
</evidence>
<dbReference type="HAMAP" id="MF_00252">
    <property type="entry name" value="Lys_tRNA_synth_class2"/>
    <property type="match status" value="1"/>
</dbReference>
<keyword evidence="4 11" id="KW-0436">Ligase</keyword>
<keyword evidence="15" id="KW-1185">Reference proteome</keyword>
<dbReference type="RefSeq" id="WP_027123199.1">
    <property type="nucleotide sequence ID" value="NZ_CP103423.1"/>
</dbReference>
<dbReference type="Gene3D" id="2.40.50.140">
    <property type="entry name" value="Nucleic acid-binding proteins"/>
    <property type="match status" value="1"/>
</dbReference>
<comment type="catalytic activity">
    <reaction evidence="10 11 12">
        <text>tRNA(Lys) + L-lysine + ATP = L-lysyl-tRNA(Lys) + AMP + diphosphate</text>
        <dbReference type="Rhea" id="RHEA:20792"/>
        <dbReference type="Rhea" id="RHEA-COMP:9696"/>
        <dbReference type="Rhea" id="RHEA-COMP:9697"/>
        <dbReference type="ChEBI" id="CHEBI:30616"/>
        <dbReference type="ChEBI" id="CHEBI:32551"/>
        <dbReference type="ChEBI" id="CHEBI:33019"/>
        <dbReference type="ChEBI" id="CHEBI:78442"/>
        <dbReference type="ChEBI" id="CHEBI:78529"/>
        <dbReference type="ChEBI" id="CHEBI:456215"/>
        <dbReference type="EC" id="6.1.1.6"/>
    </reaction>
</comment>
<dbReference type="CDD" id="cd04322">
    <property type="entry name" value="LysRS_N"/>
    <property type="match status" value="1"/>
</dbReference>
<dbReference type="PRINTS" id="PR00982">
    <property type="entry name" value="TRNASYNTHLYS"/>
</dbReference>
<dbReference type="SUPFAM" id="SSF55681">
    <property type="entry name" value="Class II aaRS and biotin synthetases"/>
    <property type="match status" value="1"/>
</dbReference>
<accession>A0ABY5TUW8</accession>
<dbReference type="Gene3D" id="3.30.930.10">
    <property type="entry name" value="Bira Bifunctional Protein, Domain 2"/>
    <property type="match status" value="1"/>
</dbReference>
<comment type="cofactor">
    <cofactor evidence="11 12">
        <name>Mg(2+)</name>
        <dbReference type="ChEBI" id="CHEBI:18420"/>
    </cofactor>
    <text evidence="11 12">Binds 3 Mg(2+) ions per subunit.</text>
</comment>
<name>A0ABY5TUW8_9BACT</name>
<proteinExistence type="inferred from homology"/>
<evidence type="ECO:0000256" key="6">
    <source>
        <dbReference type="ARBA" id="ARBA00022741"/>
    </source>
</evidence>
<keyword evidence="8 11" id="KW-0648">Protein biosynthesis</keyword>
<keyword evidence="6 11" id="KW-0547">Nucleotide-binding</keyword>
<keyword evidence="7 11" id="KW-0067">ATP-binding</keyword>